<reference evidence="1" key="2">
    <citation type="journal article" date="2023" name="Plants (Basel)">
        <title>Annotation of the Turnera subulata (Passifloraceae) Draft Genome Reveals the S-Locus Evolved after the Divergence of Turneroideae from Passifloroideae in a Stepwise Manner.</title>
        <authorList>
            <person name="Henning P.M."/>
            <person name="Roalson E.H."/>
            <person name="Mir W."/>
            <person name="McCubbin A.G."/>
            <person name="Shore J.S."/>
        </authorList>
    </citation>
    <scope>NUCLEOTIDE SEQUENCE</scope>
    <source>
        <strain evidence="1">F60SS</strain>
    </source>
</reference>
<name>A0A9Q0GM39_9ROSI</name>
<dbReference type="AlphaFoldDB" id="A0A9Q0GM39"/>
<accession>A0A9Q0GM39</accession>
<evidence type="ECO:0000313" key="1">
    <source>
        <dbReference type="EMBL" id="KAJ4851510.1"/>
    </source>
</evidence>
<dbReference type="Proteomes" id="UP001141552">
    <property type="component" value="Unassembled WGS sequence"/>
</dbReference>
<protein>
    <submittedName>
        <fullName evidence="1">Uncharacterized protein</fullName>
    </submittedName>
</protein>
<dbReference type="PANTHER" id="PTHR39104">
    <property type="entry name" value="AMINO ACID-LIGASE"/>
    <property type="match status" value="1"/>
</dbReference>
<organism evidence="1 2">
    <name type="scientific">Turnera subulata</name>
    <dbReference type="NCBI Taxonomy" id="218843"/>
    <lineage>
        <taxon>Eukaryota</taxon>
        <taxon>Viridiplantae</taxon>
        <taxon>Streptophyta</taxon>
        <taxon>Embryophyta</taxon>
        <taxon>Tracheophyta</taxon>
        <taxon>Spermatophyta</taxon>
        <taxon>Magnoliopsida</taxon>
        <taxon>eudicotyledons</taxon>
        <taxon>Gunneridae</taxon>
        <taxon>Pentapetalae</taxon>
        <taxon>rosids</taxon>
        <taxon>fabids</taxon>
        <taxon>Malpighiales</taxon>
        <taxon>Passifloraceae</taxon>
        <taxon>Turnera</taxon>
    </lineage>
</organism>
<dbReference type="PANTHER" id="PTHR39104:SF1">
    <property type="entry name" value="AMINO ACID-LIGASE"/>
    <property type="match status" value="1"/>
</dbReference>
<dbReference type="EMBL" id="JAKUCV010000038">
    <property type="protein sequence ID" value="KAJ4851510.1"/>
    <property type="molecule type" value="Genomic_DNA"/>
</dbReference>
<reference evidence="1" key="1">
    <citation type="submission" date="2022-02" db="EMBL/GenBank/DDBJ databases">
        <authorList>
            <person name="Henning P.M."/>
            <person name="McCubbin A.G."/>
            <person name="Shore J.S."/>
        </authorList>
    </citation>
    <scope>NUCLEOTIDE SEQUENCE</scope>
    <source>
        <strain evidence="1">F60SS</strain>
        <tissue evidence="1">Leaves</tissue>
    </source>
</reference>
<keyword evidence="2" id="KW-1185">Reference proteome</keyword>
<evidence type="ECO:0000313" key="2">
    <source>
        <dbReference type="Proteomes" id="UP001141552"/>
    </source>
</evidence>
<gene>
    <name evidence="1" type="ORF">Tsubulata_011930</name>
</gene>
<dbReference type="OrthoDB" id="751983at2759"/>
<comment type="caution">
    <text evidence="1">The sequence shown here is derived from an EMBL/GenBank/DDBJ whole genome shotgun (WGS) entry which is preliminary data.</text>
</comment>
<proteinExistence type="predicted"/>
<sequence length="233" mass="25365">MSFSGRGGSVVDDRARNRRVKLWCPSVAKMVAMVVGREEERVDLGSIARVFGLEPATVKLNGHFIGRGADLVASSVTWRSLLKFFASKGLATGLDGASPLVVDGKLCKIGAKRPYNPQDAASTVHQPQDNGLGGRLQEEDISFHVNKRLKDTHSGYKDGKQVTKWNGLGIKRKQLGEYVQLLKKLKINDSTSGCEGRGNIVSSRQLQCRYMGGNLIRTKEDGAVVGAPCKKIR</sequence>